<organism evidence="1 2">
    <name type="scientific">Gonium pectorale</name>
    <name type="common">Green alga</name>
    <dbReference type="NCBI Taxonomy" id="33097"/>
    <lineage>
        <taxon>Eukaryota</taxon>
        <taxon>Viridiplantae</taxon>
        <taxon>Chlorophyta</taxon>
        <taxon>core chlorophytes</taxon>
        <taxon>Chlorophyceae</taxon>
        <taxon>CS clade</taxon>
        <taxon>Chlamydomonadales</taxon>
        <taxon>Volvocaceae</taxon>
        <taxon>Gonium</taxon>
    </lineage>
</organism>
<protein>
    <submittedName>
        <fullName evidence="1">Uncharacterized protein</fullName>
    </submittedName>
</protein>
<reference evidence="2" key="1">
    <citation type="journal article" date="2016" name="Nat. Commun.">
        <title>The Gonium pectorale genome demonstrates co-option of cell cycle regulation during the evolution of multicellularity.</title>
        <authorList>
            <person name="Hanschen E.R."/>
            <person name="Marriage T.N."/>
            <person name="Ferris P.J."/>
            <person name="Hamaji T."/>
            <person name="Toyoda A."/>
            <person name="Fujiyama A."/>
            <person name="Neme R."/>
            <person name="Noguchi H."/>
            <person name="Minakuchi Y."/>
            <person name="Suzuki M."/>
            <person name="Kawai-Toyooka H."/>
            <person name="Smith D.R."/>
            <person name="Sparks H."/>
            <person name="Anderson J."/>
            <person name="Bakaric R."/>
            <person name="Luria V."/>
            <person name="Karger A."/>
            <person name="Kirschner M.W."/>
            <person name="Durand P.M."/>
            <person name="Michod R.E."/>
            <person name="Nozaki H."/>
            <person name="Olson B.J."/>
        </authorList>
    </citation>
    <scope>NUCLEOTIDE SEQUENCE [LARGE SCALE GENOMIC DNA]</scope>
    <source>
        <strain evidence="2">NIES-2863</strain>
    </source>
</reference>
<evidence type="ECO:0000313" key="1">
    <source>
        <dbReference type="EMBL" id="KXZ55960.1"/>
    </source>
</evidence>
<name>A0A150H308_GONPE</name>
<proteinExistence type="predicted"/>
<keyword evidence="2" id="KW-1185">Reference proteome</keyword>
<sequence>MLERLGAALGGVPRQCVRPSIHLSNRPAATVDGGLVDVLPRPVVCTVAQPSALTFRVYRTDLKDGAEIDLSKEWVYLMEGDKFCTLADVAGMNAVVSCHLDAPGWSGYKFQLQPLSYPRAQLVSLLTGGPCGVRLPALPGPHDVECGPGQQSGRSPEVDVVLQAPGSDLVDGVIVGVSTWSPGLTGAQQQQCCAAASSPHILLCEQPPAAGAAVANECWFQMKAVAISRAPRSLPAIEAATAAVEEVEDLEEGGAWSLDGTLLCVSAQASNASRNLFTLLLPPLSPPQRHQRRR</sequence>
<evidence type="ECO:0000313" key="2">
    <source>
        <dbReference type="Proteomes" id="UP000075714"/>
    </source>
</evidence>
<dbReference type="EMBL" id="LSYV01000003">
    <property type="protein sequence ID" value="KXZ55960.1"/>
    <property type="molecule type" value="Genomic_DNA"/>
</dbReference>
<comment type="caution">
    <text evidence="1">The sequence shown here is derived from an EMBL/GenBank/DDBJ whole genome shotgun (WGS) entry which is preliminary data.</text>
</comment>
<accession>A0A150H308</accession>
<dbReference type="Proteomes" id="UP000075714">
    <property type="component" value="Unassembled WGS sequence"/>
</dbReference>
<dbReference type="OrthoDB" id="548700at2759"/>
<gene>
    <name evidence="1" type="ORF">GPECTOR_2g1511</name>
</gene>
<dbReference type="AlphaFoldDB" id="A0A150H308"/>